<evidence type="ECO:0000256" key="4">
    <source>
        <dbReference type="ARBA" id="ARBA00022692"/>
    </source>
</evidence>
<organism evidence="13 14">
    <name type="scientific">Nitzschia inconspicua</name>
    <dbReference type="NCBI Taxonomy" id="303405"/>
    <lineage>
        <taxon>Eukaryota</taxon>
        <taxon>Sar</taxon>
        <taxon>Stramenopiles</taxon>
        <taxon>Ochrophyta</taxon>
        <taxon>Bacillariophyta</taxon>
        <taxon>Bacillariophyceae</taxon>
        <taxon>Bacillariophycidae</taxon>
        <taxon>Bacillariales</taxon>
        <taxon>Bacillariaceae</taxon>
        <taxon>Nitzschia</taxon>
    </lineage>
</organism>
<dbReference type="GO" id="GO:0016020">
    <property type="term" value="C:membrane"/>
    <property type="evidence" value="ECO:0007669"/>
    <property type="project" value="UniProtKB-SubCell"/>
</dbReference>
<comment type="caution">
    <text evidence="13">The sequence shown here is derived from an EMBL/GenBank/DDBJ whole genome shotgun (WGS) entry which is preliminary data.</text>
</comment>
<keyword evidence="7 11" id="KW-1133">Transmembrane helix</keyword>
<evidence type="ECO:0000256" key="2">
    <source>
        <dbReference type="ARBA" id="ARBA00022448"/>
    </source>
</evidence>
<dbReference type="InterPro" id="IPR005821">
    <property type="entry name" value="Ion_trans_dom"/>
</dbReference>
<keyword evidence="8" id="KW-0406">Ion transport</keyword>
<evidence type="ECO:0000313" key="13">
    <source>
        <dbReference type="EMBL" id="KAG7365023.1"/>
    </source>
</evidence>
<comment type="subcellular location">
    <subcellularLocation>
        <location evidence="1">Membrane</location>
        <topology evidence="1">Multi-pass membrane protein</topology>
    </subcellularLocation>
</comment>
<evidence type="ECO:0000256" key="11">
    <source>
        <dbReference type="SAM" id="Phobius"/>
    </source>
</evidence>
<feature type="domain" description="Ion transport" evidence="12">
    <location>
        <begin position="164"/>
        <end position="383"/>
    </location>
</feature>
<dbReference type="EMBL" id="JAGRRH010000009">
    <property type="protein sequence ID" value="KAG7365023.1"/>
    <property type="molecule type" value="Genomic_DNA"/>
</dbReference>
<keyword evidence="5" id="KW-0631">Potassium channel</keyword>
<keyword evidence="4 11" id="KW-0812">Transmembrane</keyword>
<feature type="transmembrane region" description="Helical" evidence="11">
    <location>
        <begin position="228"/>
        <end position="246"/>
    </location>
</feature>
<evidence type="ECO:0000256" key="1">
    <source>
        <dbReference type="ARBA" id="ARBA00004141"/>
    </source>
</evidence>
<evidence type="ECO:0000259" key="12">
    <source>
        <dbReference type="Pfam" id="PF00520"/>
    </source>
</evidence>
<dbReference type="InterPro" id="IPR047871">
    <property type="entry name" value="K_chnl_Slo-like"/>
</dbReference>
<keyword evidence="2" id="KW-0813">Transport</keyword>
<accession>A0A9K3PZ36</accession>
<dbReference type="AlphaFoldDB" id="A0A9K3PZ36"/>
<dbReference type="Proteomes" id="UP000693970">
    <property type="component" value="Unassembled WGS sequence"/>
</dbReference>
<proteinExistence type="predicted"/>
<evidence type="ECO:0000256" key="5">
    <source>
        <dbReference type="ARBA" id="ARBA00022826"/>
    </source>
</evidence>
<evidence type="ECO:0000256" key="10">
    <source>
        <dbReference type="ARBA" id="ARBA00023303"/>
    </source>
</evidence>
<dbReference type="GO" id="GO:0005267">
    <property type="term" value="F:potassium channel activity"/>
    <property type="evidence" value="ECO:0007669"/>
    <property type="project" value="UniProtKB-KW"/>
</dbReference>
<evidence type="ECO:0000256" key="8">
    <source>
        <dbReference type="ARBA" id="ARBA00023065"/>
    </source>
</evidence>
<evidence type="ECO:0000256" key="6">
    <source>
        <dbReference type="ARBA" id="ARBA00022958"/>
    </source>
</evidence>
<keyword evidence="10" id="KW-0407">Ion channel</keyword>
<reference evidence="13" key="2">
    <citation type="submission" date="2021-04" db="EMBL/GenBank/DDBJ databases">
        <authorList>
            <person name="Podell S."/>
        </authorList>
    </citation>
    <scope>NUCLEOTIDE SEQUENCE</scope>
    <source>
        <strain evidence="13">Hildebrandi</strain>
    </source>
</reference>
<evidence type="ECO:0000256" key="3">
    <source>
        <dbReference type="ARBA" id="ARBA00022538"/>
    </source>
</evidence>
<dbReference type="PANTHER" id="PTHR10027:SF10">
    <property type="entry name" value="SLOWPOKE 2, ISOFORM D"/>
    <property type="match status" value="1"/>
</dbReference>
<name>A0A9K3PZ36_9STRA</name>
<keyword evidence="6" id="KW-0630">Potassium</keyword>
<dbReference type="Pfam" id="PF00520">
    <property type="entry name" value="Ion_trans"/>
    <property type="match status" value="1"/>
</dbReference>
<protein>
    <submittedName>
        <fullName evidence="13">TrkA domain containing protein</fullName>
    </submittedName>
</protein>
<dbReference type="OrthoDB" id="433309at2759"/>
<evidence type="ECO:0000256" key="9">
    <source>
        <dbReference type="ARBA" id="ARBA00023136"/>
    </source>
</evidence>
<sequence length="470" mass="51985">MMNRRRQQLKSRRGPPSTIVILSLSIAGPCITAFQMKNPYPTARRLVHPHSRIATSRHVAQQNQTEEAVIPYVFFSDFDYDYYQPEGKTEESPSTIPEDLLLNESSSSYSCAIDPLHYDLSSPYTSRMDSKSTFVEYSSDGLCIPAGPVGRLKEEIANLLNEPAVEIIIASVILLNSLLVALSTLDSLSEFMPMILFAEIMVSTIFVVDFAARWFSSSQDTGKFVLDPQFGIDVLVVLLPLIVTITPDSIRDDVIFLPSALSKPSELFNLRLLRVLRLQRFLRDLDTFERFMERVSGGMMGTKKVQEWQLKLARVVSSLFTLLSVVSGLIYTAENSVNPDISNYFDALYFSLTTLTTVGFGDVSPVTWQGKLIVCASIVLGVAIVPAQAASLVEALLDRERARNGTTVAKKAKNNFSVKRPKTALAATLDDGDTKQDAMLALDTSTTCPNCGASFHWSSAQYCYSCGEEL</sequence>
<keyword evidence="3" id="KW-0633">Potassium transport</keyword>
<keyword evidence="9 11" id="KW-0472">Membrane</keyword>
<evidence type="ECO:0000313" key="14">
    <source>
        <dbReference type="Proteomes" id="UP000693970"/>
    </source>
</evidence>
<keyword evidence="14" id="KW-1185">Reference proteome</keyword>
<evidence type="ECO:0000256" key="7">
    <source>
        <dbReference type="ARBA" id="ARBA00022989"/>
    </source>
</evidence>
<reference evidence="13" key="1">
    <citation type="journal article" date="2021" name="Sci. Rep.">
        <title>Diploid genomic architecture of Nitzschia inconspicua, an elite biomass production diatom.</title>
        <authorList>
            <person name="Oliver A."/>
            <person name="Podell S."/>
            <person name="Pinowska A."/>
            <person name="Traller J.C."/>
            <person name="Smith S.R."/>
            <person name="McClure R."/>
            <person name="Beliaev A."/>
            <person name="Bohutskyi P."/>
            <person name="Hill E.A."/>
            <person name="Rabines A."/>
            <person name="Zheng H."/>
            <person name="Allen L.Z."/>
            <person name="Kuo A."/>
            <person name="Grigoriev I.V."/>
            <person name="Allen A.E."/>
            <person name="Hazlebeck D."/>
            <person name="Allen E.E."/>
        </authorList>
    </citation>
    <scope>NUCLEOTIDE SEQUENCE</scope>
    <source>
        <strain evidence="13">Hildebrandi</strain>
    </source>
</reference>
<gene>
    <name evidence="13" type="ORF">IV203_038226</name>
</gene>
<dbReference type="PANTHER" id="PTHR10027">
    <property type="entry name" value="CALCIUM-ACTIVATED POTASSIUM CHANNEL ALPHA CHAIN"/>
    <property type="match status" value="1"/>
</dbReference>
<feature type="transmembrane region" description="Helical" evidence="11">
    <location>
        <begin position="194"/>
        <end position="216"/>
    </location>
</feature>
<feature type="transmembrane region" description="Helical" evidence="11">
    <location>
        <begin position="164"/>
        <end position="182"/>
    </location>
</feature>